<evidence type="ECO:0000313" key="1">
    <source>
        <dbReference type="EMBL" id="MDE8563654.1"/>
    </source>
</evidence>
<dbReference type="Proteomes" id="UP001213979">
    <property type="component" value="Unassembled WGS sequence"/>
</dbReference>
<reference evidence="1 2" key="1">
    <citation type="submission" date="2023-01" db="EMBL/GenBank/DDBJ databases">
        <title>Genome-based reclassification of Anoxybacillus geothermalis as a later heterotypic synonym of Anoxybacillus rupiensis.</title>
        <authorList>
            <person name="Inan Bektas K."/>
            <person name="Canakci S."/>
            <person name="Belduz A.A."/>
            <person name="Guler H.H."/>
        </authorList>
    </citation>
    <scope>NUCLEOTIDE SEQUENCE [LARGE SCALE GENOMIC DNA]</scope>
    <source>
        <strain evidence="1 2">DSM 17127</strain>
    </source>
</reference>
<accession>A0ABT5W301</accession>
<organism evidence="1 2">
    <name type="scientific">Anoxybacteroides rupiense</name>
    <dbReference type="NCBI Taxonomy" id="311460"/>
    <lineage>
        <taxon>Bacteria</taxon>
        <taxon>Bacillati</taxon>
        <taxon>Bacillota</taxon>
        <taxon>Bacilli</taxon>
        <taxon>Bacillales</taxon>
        <taxon>Anoxybacillaceae</taxon>
        <taxon>Anoxybacteroides</taxon>
    </lineage>
</organism>
<evidence type="ECO:0000313" key="2">
    <source>
        <dbReference type="Proteomes" id="UP001213979"/>
    </source>
</evidence>
<name>A0ABT5W301_9BACL</name>
<dbReference type="EMBL" id="JAQOTG010000004">
    <property type="protein sequence ID" value="MDE8563654.1"/>
    <property type="molecule type" value="Genomic_DNA"/>
</dbReference>
<protein>
    <submittedName>
        <fullName evidence="1">Uncharacterized protein</fullName>
    </submittedName>
</protein>
<keyword evidence="2" id="KW-1185">Reference proteome</keyword>
<gene>
    <name evidence="1" type="ORF">PNH38_07100</name>
</gene>
<proteinExistence type="predicted"/>
<comment type="caution">
    <text evidence="1">The sequence shown here is derived from an EMBL/GenBank/DDBJ whole genome shotgun (WGS) entry which is preliminary data.</text>
</comment>
<sequence>MVYGILHLFGRAESVQTETLCLEMEEEVFHAGIVQTVSFSGHTGFYIVFF</sequence>